<proteinExistence type="inferred from homology"/>
<dbReference type="OrthoDB" id="9800547at2"/>
<dbReference type="RefSeq" id="WP_015828396.1">
    <property type="nucleotide sequence ID" value="NC_012982.1"/>
</dbReference>
<evidence type="ECO:0000256" key="3">
    <source>
        <dbReference type="ARBA" id="ARBA00022723"/>
    </source>
</evidence>
<dbReference type="HOGENOM" id="CLU_044864_0_2_5"/>
<dbReference type="eggNOG" id="COG2301">
    <property type="taxonomic scope" value="Bacteria"/>
</dbReference>
<feature type="domain" description="HpcH/HpaI aldolase/citrate lyase" evidence="7">
    <location>
        <begin position="4"/>
        <end position="218"/>
    </location>
</feature>
<evidence type="ECO:0000256" key="4">
    <source>
        <dbReference type="ARBA" id="ARBA00022842"/>
    </source>
</evidence>
<keyword evidence="8" id="KW-0456">Lyase</keyword>
<name>C6XP66_HIRBI</name>
<dbReference type="Gene3D" id="3.20.20.60">
    <property type="entry name" value="Phosphoenolpyruvate-binding domains"/>
    <property type="match status" value="1"/>
</dbReference>
<keyword evidence="4 6" id="KW-0460">Magnesium</keyword>
<evidence type="ECO:0000256" key="5">
    <source>
        <dbReference type="PIRSR" id="PIRSR015582-1"/>
    </source>
</evidence>
<dbReference type="EC" id="4.1.3.6" evidence="8"/>
<dbReference type="GO" id="GO:0008815">
    <property type="term" value="F:citrate (pro-3S)-lyase activity"/>
    <property type="evidence" value="ECO:0007669"/>
    <property type="project" value="UniProtKB-EC"/>
</dbReference>
<evidence type="ECO:0000259" key="7">
    <source>
        <dbReference type="Pfam" id="PF03328"/>
    </source>
</evidence>
<dbReference type="GO" id="GO:0006107">
    <property type="term" value="P:oxaloacetate metabolic process"/>
    <property type="evidence" value="ECO:0007669"/>
    <property type="project" value="TreeGrafter"/>
</dbReference>
<evidence type="ECO:0000256" key="1">
    <source>
        <dbReference type="ARBA" id="ARBA00001946"/>
    </source>
</evidence>
<dbReference type="KEGG" id="hba:Hbal_2571"/>
<dbReference type="Proteomes" id="UP000002745">
    <property type="component" value="Chromosome"/>
</dbReference>
<feature type="binding site" evidence="5">
    <location>
        <position position="63"/>
    </location>
    <ligand>
        <name>substrate</name>
    </ligand>
</feature>
<comment type="cofactor">
    <cofactor evidence="1">
        <name>Mg(2+)</name>
        <dbReference type="ChEBI" id="CHEBI:18420"/>
    </cofactor>
</comment>
<evidence type="ECO:0000256" key="6">
    <source>
        <dbReference type="PIRSR" id="PIRSR015582-2"/>
    </source>
</evidence>
<dbReference type="InterPro" id="IPR005000">
    <property type="entry name" value="Aldolase/citrate-lyase_domain"/>
</dbReference>
<accession>C6XP66</accession>
<evidence type="ECO:0000313" key="9">
    <source>
        <dbReference type="Proteomes" id="UP000002745"/>
    </source>
</evidence>
<dbReference type="InterPro" id="IPR040442">
    <property type="entry name" value="Pyrv_kinase-like_dom_sf"/>
</dbReference>
<dbReference type="PANTHER" id="PTHR32308">
    <property type="entry name" value="LYASE BETA SUBUNIT, PUTATIVE (AFU_ORTHOLOGUE AFUA_4G13030)-RELATED"/>
    <property type="match status" value="1"/>
</dbReference>
<feature type="binding site" evidence="5">
    <location>
        <position position="118"/>
    </location>
    <ligand>
        <name>substrate</name>
    </ligand>
</feature>
<evidence type="ECO:0000313" key="8">
    <source>
        <dbReference type="EMBL" id="ACT60246.1"/>
    </source>
</evidence>
<gene>
    <name evidence="8" type="ordered locus">Hbal_2571</name>
</gene>
<dbReference type="AlphaFoldDB" id="C6XP66"/>
<evidence type="ECO:0000256" key="2">
    <source>
        <dbReference type="ARBA" id="ARBA00005568"/>
    </source>
</evidence>
<reference evidence="9" key="1">
    <citation type="journal article" date="2011" name="J. Bacteriol.">
        <title>Genome sequences of eight morphologically diverse alphaproteobacteria.</title>
        <authorList>
            <consortium name="US DOE Joint Genome Institute"/>
            <person name="Brown P.J."/>
            <person name="Kysela D.T."/>
            <person name="Buechlein A."/>
            <person name="Hemmerich C."/>
            <person name="Brun Y.V."/>
        </authorList>
    </citation>
    <scope>NUCLEOTIDE SEQUENCE [LARGE SCALE GENOMIC DNA]</scope>
    <source>
        <strain evidence="9">ATCC 49814 / DSM 5838 / IFAM 1418</strain>
    </source>
</reference>
<keyword evidence="9" id="KW-1185">Reference proteome</keyword>
<keyword evidence="3 6" id="KW-0479">Metal-binding</keyword>
<dbReference type="Pfam" id="PF03328">
    <property type="entry name" value="HpcH_HpaI"/>
    <property type="match status" value="1"/>
</dbReference>
<dbReference type="InterPro" id="IPR011206">
    <property type="entry name" value="Citrate_lyase_beta/mcl1/mcl2"/>
</dbReference>
<protein>
    <submittedName>
        <fullName evidence="8">Citrate (Pro-3S)-lyase</fullName>
        <ecNumber evidence="8">4.1.3.6</ecNumber>
    </submittedName>
</protein>
<sequence length="276" mass="30084">MKLRSLLFVPGDRPERFKKAINSSTDAVILDLEDSVTSDKKGCARDAVSNCLSEPRAKPIFIRINPLKSKFIDNDLLAILDHQPDGIILPKCEGASNVLDLVKMMSSQTVPILPIATETPVSIFEIGSLRHVSEHLCGITWGAEDLPAAIGASASRDPDGSYTSPYEFVRNLSLFAAHAANVLAIDTVFPDIKNQTGLMKYATRGYQDGFKGMMAIHPSQTDIINKAYTPSEIEIAYARKVIDAFSNNKCSGAIQLDGQMLDAPHLKQAQHCLSLL</sequence>
<dbReference type="EMBL" id="CP001678">
    <property type="protein sequence ID" value="ACT60246.1"/>
    <property type="molecule type" value="Genomic_DNA"/>
</dbReference>
<dbReference type="SUPFAM" id="SSF51621">
    <property type="entry name" value="Phosphoenolpyruvate/pyruvate domain"/>
    <property type="match status" value="1"/>
</dbReference>
<organism evidence="8 9">
    <name type="scientific">Hirschia baltica (strain ATCC 49814 / DSM 5838 / IFAM 1418)</name>
    <dbReference type="NCBI Taxonomy" id="582402"/>
    <lineage>
        <taxon>Bacteria</taxon>
        <taxon>Pseudomonadati</taxon>
        <taxon>Pseudomonadota</taxon>
        <taxon>Alphaproteobacteria</taxon>
        <taxon>Hyphomonadales</taxon>
        <taxon>Hyphomonadaceae</taxon>
        <taxon>Hirschia</taxon>
    </lineage>
</organism>
<feature type="binding site" evidence="6">
    <location>
        <position position="118"/>
    </location>
    <ligand>
        <name>Mg(2+)</name>
        <dbReference type="ChEBI" id="CHEBI:18420"/>
    </ligand>
</feature>
<dbReference type="PIRSF" id="PIRSF015582">
    <property type="entry name" value="Cit_lyase_B"/>
    <property type="match status" value="1"/>
</dbReference>
<feature type="binding site" evidence="6">
    <location>
        <position position="145"/>
    </location>
    <ligand>
        <name>Mg(2+)</name>
        <dbReference type="ChEBI" id="CHEBI:18420"/>
    </ligand>
</feature>
<dbReference type="InterPro" id="IPR015813">
    <property type="entry name" value="Pyrv/PenolPyrv_kinase-like_dom"/>
</dbReference>
<dbReference type="STRING" id="582402.Hbal_2571"/>
<dbReference type="GO" id="GO:0000287">
    <property type="term" value="F:magnesium ion binding"/>
    <property type="evidence" value="ECO:0007669"/>
    <property type="project" value="TreeGrafter"/>
</dbReference>
<comment type="similarity">
    <text evidence="2">Belongs to the HpcH/HpaI aldolase family.</text>
</comment>
<dbReference type="PANTHER" id="PTHR32308:SF0">
    <property type="entry name" value="HPCH_HPAI ALDOLASE_CITRATE LYASE DOMAIN-CONTAINING PROTEIN"/>
    <property type="match status" value="1"/>
</dbReference>